<dbReference type="EMBL" id="CAFBNC010000008">
    <property type="protein sequence ID" value="CAB4925000.1"/>
    <property type="molecule type" value="Genomic_DNA"/>
</dbReference>
<evidence type="ECO:0000256" key="3">
    <source>
        <dbReference type="ARBA" id="ARBA00022989"/>
    </source>
</evidence>
<comment type="subcellular location">
    <subcellularLocation>
        <location evidence="1">Membrane</location>
        <topology evidence="1">Multi-pass membrane protein</topology>
    </subcellularLocation>
</comment>
<keyword evidence="4 5" id="KW-0472">Membrane</keyword>
<accession>A0A6J7I2Q6</accession>
<dbReference type="InterPro" id="IPR032808">
    <property type="entry name" value="DoxX"/>
</dbReference>
<evidence type="ECO:0000256" key="5">
    <source>
        <dbReference type="SAM" id="Phobius"/>
    </source>
</evidence>
<organism evidence="7">
    <name type="scientific">freshwater metagenome</name>
    <dbReference type="NCBI Taxonomy" id="449393"/>
    <lineage>
        <taxon>unclassified sequences</taxon>
        <taxon>metagenomes</taxon>
        <taxon>ecological metagenomes</taxon>
    </lineage>
</organism>
<feature type="transmembrane region" description="Helical" evidence="5">
    <location>
        <begin position="44"/>
        <end position="75"/>
    </location>
</feature>
<feature type="transmembrane region" description="Helical" evidence="5">
    <location>
        <begin position="96"/>
        <end position="114"/>
    </location>
</feature>
<keyword evidence="3 5" id="KW-1133">Transmembrane helix</keyword>
<evidence type="ECO:0000313" key="7">
    <source>
        <dbReference type="EMBL" id="CAB4925000.1"/>
    </source>
</evidence>
<dbReference type="Pfam" id="PF13564">
    <property type="entry name" value="DoxX_2"/>
    <property type="match status" value="1"/>
</dbReference>
<proteinExistence type="predicted"/>
<evidence type="ECO:0000256" key="1">
    <source>
        <dbReference type="ARBA" id="ARBA00004141"/>
    </source>
</evidence>
<protein>
    <submittedName>
        <fullName evidence="7">Unannotated protein</fullName>
    </submittedName>
</protein>
<gene>
    <name evidence="6" type="ORF">UFOPK1392_00411</name>
    <name evidence="7" type="ORF">UFOPK3733_00308</name>
</gene>
<reference evidence="7" key="1">
    <citation type="submission" date="2020-05" db="EMBL/GenBank/DDBJ databases">
        <authorList>
            <person name="Chiriac C."/>
            <person name="Salcher M."/>
            <person name="Ghai R."/>
            <person name="Kavagutti S V."/>
        </authorList>
    </citation>
    <scope>NUCLEOTIDE SEQUENCE</scope>
</reference>
<evidence type="ECO:0000313" key="6">
    <source>
        <dbReference type="EMBL" id="CAB4322675.1"/>
    </source>
</evidence>
<dbReference type="AlphaFoldDB" id="A0A6J7I2Q6"/>
<keyword evidence="2 5" id="KW-0812">Transmembrane</keyword>
<evidence type="ECO:0000256" key="4">
    <source>
        <dbReference type="ARBA" id="ARBA00023136"/>
    </source>
</evidence>
<name>A0A6J7I2Q6_9ZZZZ</name>
<sequence>MSTILSIITALVVGGSGVYDFSGPPQVLQLMRDLGYKPGFERSLGIIKLAAAVGLLLSLLGGIVELGLLSSFGLIGYFALAVRAHRRLGHESNQLIPAYALLALSALTFLALLFS</sequence>
<evidence type="ECO:0000256" key="2">
    <source>
        <dbReference type="ARBA" id="ARBA00022692"/>
    </source>
</evidence>
<dbReference type="EMBL" id="CAEMXZ010000011">
    <property type="protein sequence ID" value="CAB4322675.1"/>
    <property type="molecule type" value="Genomic_DNA"/>
</dbReference>
<dbReference type="GO" id="GO:0016020">
    <property type="term" value="C:membrane"/>
    <property type="evidence" value="ECO:0007669"/>
    <property type="project" value="UniProtKB-SubCell"/>
</dbReference>